<dbReference type="EMBL" id="LR216287">
    <property type="protein sequence ID" value="VFJ15118.1"/>
    <property type="molecule type" value="Genomic_DNA"/>
</dbReference>
<evidence type="ECO:0000313" key="2">
    <source>
        <dbReference type="Proteomes" id="UP000294299"/>
    </source>
</evidence>
<sequence>MKDFKNWIRILGYLYRLDINTATISETNNKEHTEQISKKIYLLYLAKKSNPKN</sequence>
<accession>A0A484IEE5</accession>
<protein>
    <submittedName>
        <fullName evidence="1">Uncharacterized protein</fullName>
    </submittedName>
</protein>
<reference evidence="1 2" key="1">
    <citation type="submission" date="2019-02" db="EMBL/GenBank/DDBJ databases">
        <authorList>
            <person name="Lehtovirta-Morley E L."/>
        </authorList>
    </citation>
    <scope>NUCLEOTIDE SEQUENCE [LARGE SCALE GENOMIC DNA]</scope>
    <source>
        <strain evidence="1">NFRAN1</strain>
    </source>
</reference>
<gene>
    <name evidence="1" type="ORF">NFRAN_2795</name>
</gene>
<dbReference type="Proteomes" id="UP000294299">
    <property type="component" value="Chromosome NFRAN"/>
</dbReference>
<name>A0A484IEE5_9ARCH</name>
<dbReference type="AlphaFoldDB" id="A0A484IEE5"/>
<organism evidence="1 2">
    <name type="scientific">Candidatus Nitrosocosmicus franklandianus</name>
    <dbReference type="NCBI Taxonomy" id="1798806"/>
    <lineage>
        <taxon>Archaea</taxon>
        <taxon>Nitrososphaerota</taxon>
        <taxon>Nitrososphaeria</taxon>
        <taxon>Nitrososphaerales</taxon>
        <taxon>Nitrososphaeraceae</taxon>
        <taxon>Candidatus Nitrosocosmicus</taxon>
    </lineage>
</organism>
<keyword evidence="2" id="KW-1185">Reference proteome</keyword>
<dbReference type="KEGG" id="nfn:NFRAN_2795"/>
<proteinExistence type="predicted"/>
<evidence type="ECO:0000313" key="1">
    <source>
        <dbReference type="EMBL" id="VFJ15118.1"/>
    </source>
</evidence>